<keyword evidence="4" id="KW-1185">Reference proteome</keyword>
<dbReference type="PANTHER" id="PTHR36715:SF1">
    <property type="entry name" value="PROTEIN, PUTATIVE-RELATED"/>
    <property type="match status" value="1"/>
</dbReference>
<dbReference type="OrthoDB" id="1662399at2759"/>
<keyword evidence="2" id="KW-0812">Transmembrane</keyword>
<organism evidence="3 4">
    <name type="scientific">Olea europaea subsp. europaea</name>
    <dbReference type="NCBI Taxonomy" id="158383"/>
    <lineage>
        <taxon>Eukaryota</taxon>
        <taxon>Viridiplantae</taxon>
        <taxon>Streptophyta</taxon>
        <taxon>Embryophyta</taxon>
        <taxon>Tracheophyta</taxon>
        <taxon>Spermatophyta</taxon>
        <taxon>Magnoliopsida</taxon>
        <taxon>eudicotyledons</taxon>
        <taxon>Gunneridae</taxon>
        <taxon>Pentapetalae</taxon>
        <taxon>asterids</taxon>
        <taxon>lamiids</taxon>
        <taxon>Lamiales</taxon>
        <taxon>Oleaceae</taxon>
        <taxon>Oleeae</taxon>
        <taxon>Olea</taxon>
    </lineage>
</organism>
<keyword evidence="2" id="KW-1133">Transmembrane helix</keyword>
<feature type="transmembrane region" description="Helical" evidence="2">
    <location>
        <begin position="31"/>
        <end position="50"/>
    </location>
</feature>
<proteinExistence type="predicted"/>
<gene>
    <name evidence="3" type="ORF">OLEA9_A075531</name>
</gene>
<protein>
    <submittedName>
        <fullName evidence="3">Uncharacterized protein</fullName>
    </submittedName>
</protein>
<keyword evidence="2" id="KW-0472">Membrane</keyword>
<dbReference type="Proteomes" id="UP000594638">
    <property type="component" value="Unassembled WGS sequence"/>
</dbReference>
<feature type="region of interest" description="Disordered" evidence="1">
    <location>
        <begin position="77"/>
        <end position="99"/>
    </location>
</feature>
<accession>A0A8S0TZ87</accession>
<reference evidence="3 4" key="1">
    <citation type="submission" date="2019-12" db="EMBL/GenBank/DDBJ databases">
        <authorList>
            <person name="Alioto T."/>
            <person name="Alioto T."/>
            <person name="Gomez Garrido J."/>
        </authorList>
    </citation>
    <scope>NUCLEOTIDE SEQUENCE [LARGE SCALE GENOMIC DNA]</scope>
</reference>
<dbReference type="AlphaFoldDB" id="A0A8S0TZ87"/>
<evidence type="ECO:0000256" key="2">
    <source>
        <dbReference type="SAM" id="Phobius"/>
    </source>
</evidence>
<comment type="caution">
    <text evidence="3">The sequence shown here is derived from an EMBL/GenBank/DDBJ whole genome shotgun (WGS) entry which is preliminary data.</text>
</comment>
<sequence>MEILQMKVIGGFEAGMKCLQNPSLISQFFYSFWKCGALILAVSATFVCIIRRGKIISIPLHAVEPSSQAFVQRDEAEFSDDDDCSSVSSEEDEEDQQDVDEDFRVKGSRFYLKLQWQNSISRHMKRLRSGGERFGWSKLTSSRSVVKLWDSLGLGSDCSEENNDNDSIPSVATPKMVFTAKRNENGAGVVLGGYDIRLRRRVPAISAEWCLPAEAVAGTMNVSTGGVEKVYVSDDIKGNLTVGDVRNVTAPVENVTERDGEMWWDANTVIVDDEFRFVDGSR</sequence>
<dbReference type="Gramene" id="OE9A075531T1">
    <property type="protein sequence ID" value="OE9A075531C1"/>
    <property type="gene ID" value="OE9A075531"/>
</dbReference>
<dbReference type="EMBL" id="CACTIH010007332">
    <property type="protein sequence ID" value="CAA3010059.1"/>
    <property type="molecule type" value="Genomic_DNA"/>
</dbReference>
<name>A0A8S0TZ87_OLEEU</name>
<evidence type="ECO:0000256" key="1">
    <source>
        <dbReference type="SAM" id="MobiDB-lite"/>
    </source>
</evidence>
<evidence type="ECO:0000313" key="4">
    <source>
        <dbReference type="Proteomes" id="UP000594638"/>
    </source>
</evidence>
<evidence type="ECO:0000313" key="3">
    <source>
        <dbReference type="EMBL" id="CAA3010059.1"/>
    </source>
</evidence>
<dbReference type="PANTHER" id="PTHR36715">
    <property type="entry name" value="BNAANNG41370D PROTEIN"/>
    <property type="match status" value="1"/>
</dbReference>